<name>A0A328DB21_9ASTE</name>
<feature type="compositionally biased region" description="Gly residues" evidence="3">
    <location>
        <begin position="92"/>
        <end position="118"/>
    </location>
</feature>
<keyword evidence="1" id="KW-0813">Transport</keyword>
<sequence length="186" mass="19442">MVVAALVAAEAEVPLNTPPSAPPGGACDVKQLMPCLNAFTSKAAPSPECCKKLKEQESCFCKYMKDPNLQNKKVGYTVIYRSINSFHQPNGGSHGGGGGGGAGGRRGGGSAKHGPASGGGLRRVALLPCLPAFTSTVSPPPECCKELKEQEPCYCKYMKDPNLQKYLDSPNGKNVAKACTLTIPKC</sequence>
<evidence type="ECO:0000313" key="5">
    <source>
        <dbReference type="EMBL" id="RAL41501.1"/>
    </source>
</evidence>
<dbReference type="EMBL" id="NQVE01000188">
    <property type="protein sequence ID" value="RAL41501.1"/>
    <property type="molecule type" value="Genomic_DNA"/>
</dbReference>
<feature type="domain" description="Bifunctional inhibitor/plant lipid transfer protein/seed storage helical" evidence="4">
    <location>
        <begin position="27"/>
        <end position="128"/>
    </location>
</feature>
<organism evidence="5 6">
    <name type="scientific">Cuscuta australis</name>
    <dbReference type="NCBI Taxonomy" id="267555"/>
    <lineage>
        <taxon>Eukaryota</taxon>
        <taxon>Viridiplantae</taxon>
        <taxon>Streptophyta</taxon>
        <taxon>Embryophyta</taxon>
        <taxon>Tracheophyta</taxon>
        <taxon>Spermatophyta</taxon>
        <taxon>Magnoliopsida</taxon>
        <taxon>eudicotyledons</taxon>
        <taxon>Gunneridae</taxon>
        <taxon>Pentapetalae</taxon>
        <taxon>asterids</taxon>
        <taxon>lamiids</taxon>
        <taxon>Solanales</taxon>
        <taxon>Convolvulaceae</taxon>
        <taxon>Cuscuteae</taxon>
        <taxon>Cuscuta</taxon>
        <taxon>Cuscuta subgen. Grammica</taxon>
        <taxon>Cuscuta sect. Cleistogrammica</taxon>
    </lineage>
</organism>
<dbReference type="Pfam" id="PF00234">
    <property type="entry name" value="Tryp_alpha_amyl"/>
    <property type="match status" value="1"/>
</dbReference>
<evidence type="ECO:0000256" key="2">
    <source>
        <dbReference type="ARBA" id="ARBA00023121"/>
    </source>
</evidence>
<keyword evidence="2" id="KW-0446">Lipid-binding</keyword>
<feature type="region of interest" description="Disordered" evidence="3">
    <location>
        <begin position="88"/>
        <end position="118"/>
    </location>
</feature>
<proteinExistence type="predicted"/>
<dbReference type="AlphaFoldDB" id="A0A328DB21"/>
<dbReference type="InterPro" id="IPR016140">
    <property type="entry name" value="Bifunc_inhib/LTP/seed_store"/>
</dbReference>
<keyword evidence="6" id="KW-1185">Reference proteome</keyword>
<dbReference type="Pfam" id="PF14368">
    <property type="entry name" value="LTP_2"/>
    <property type="match status" value="1"/>
</dbReference>
<protein>
    <recommendedName>
        <fullName evidence="4">Bifunctional inhibitor/plant lipid transfer protein/seed storage helical domain-containing protein</fullName>
    </recommendedName>
</protein>
<dbReference type="CDD" id="cd01959">
    <property type="entry name" value="nsLTP2"/>
    <property type="match status" value="1"/>
</dbReference>
<dbReference type="GO" id="GO:0006869">
    <property type="term" value="P:lipid transport"/>
    <property type="evidence" value="ECO:0007669"/>
    <property type="project" value="InterPro"/>
</dbReference>
<dbReference type="GO" id="GO:0008289">
    <property type="term" value="F:lipid binding"/>
    <property type="evidence" value="ECO:0007669"/>
    <property type="project" value="UniProtKB-KW"/>
</dbReference>
<dbReference type="InterPro" id="IPR036312">
    <property type="entry name" value="Bifun_inhib/LTP/seed_sf"/>
</dbReference>
<dbReference type="InterPro" id="IPR033872">
    <property type="entry name" value="nsLTP2"/>
</dbReference>
<comment type="caution">
    <text evidence="5">The sequence shown here is derived from an EMBL/GenBank/DDBJ whole genome shotgun (WGS) entry which is preliminary data.</text>
</comment>
<accession>A0A328DB21</accession>
<reference evidence="5 6" key="1">
    <citation type="submission" date="2018-06" db="EMBL/GenBank/DDBJ databases">
        <title>The Genome of Cuscuta australis (Dodder) Provides Insight into the Evolution of Plant Parasitism.</title>
        <authorList>
            <person name="Liu H."/>
        </authorList>
    </citation>
    <scope>NUCLEOTIDE SEQUENCE [LARGE SCALE GENOMIC DNA]</scope>
    <source>
        <strain evidence="6">cv. Yunnan</strain>
        <tissue evidence="5">Vines</tissue>
    </source>
</reference>
<evidence type="ECO:0000256" key="1">
    <source>
        <dbReference type="ARBA" id="ARBA00022448"/>
    </source>
</evidence>
<dbReference type="SUPFAM" id="SSF47699">
    <property type="entry name" value="Bifunctional inhibitor/lipid-transfer protein/seed storage 2S albumin"/>
    <property type="match status" value="2"/>
</dbReference>
<dbReference type="SMART" id="SM00499">
    <property type="entry name" value="AAI"/>
    <property type="match status" value="2"/>
</dbReference>
<dbReference type="PANTHER" id="PTHR33214:SF69">
    <property type="entry name" value="BIFUNCTIONAL INHIBITOR_LIPID-TRANSFER PROTEIN_SEED STORAGE 2S ALBUMIN SUPERFAMILY PROTEIN"/>
    <property type="match status" value="1"/>
</dbReference>
<feature type="domain" description="Bifunctional inhibitor/plant lipid transfer protein/seed storage helical" evidence="4">
    <location>
        <begin position="129"/>
        <end position="186"/>
    </location>
</feature>
<dbReference type="PANTHER" id="PTHR33214">
    <property type="entry name" value="BIFUNCTIONAL INHIBITOR/LIPID-TRANSFER PROTEIN/SEED STORAGE 2S ALBUMIN SUPERFAMILY PROTEIN"/>
    <property type="match status" value="1"/>
</dbReference>
<evidence type="ECO:0000259" key="4">
    <source>
        <dbReference type="SMART" id="SM00499"/>
    </source>
</evidence>
<gene>
    <name evidence="5" type="ORF">DM860_010295</name>
</gene>
<dbReference type="Gene3D" id="1.10.110.10">
    <property type="entry name" value="Plant lipid-transfer and hydrophobic proteins"/>
    <property type="match status" value="2"/>
</dbReference>
<evidence type="ECO:0000313" key="6">
    <source>
        <dbReference type="Proteomes" id="UP000249390"/>
    </source>
</evidence>
<evidence type="ECO:0000256" key="3">
    <source>
        <dbReference type="SAM" id="MobiDB-lite"/>
    </source>
</evidence>
<dbReference type="Proteomes" id="UP000249390">
    <property type="component" value="Unassembled WGS sequence"/>
</dbReference>